<accession>A0A916JDJ3</accession>
<proteinExistence type="predicted"/>
<dbReference type="Pfam" id="PF06439">
    <property type="entry name" value="3keto-disac_hyd"/>
    <property type="match status" value="1"/>
</dbReference>
<feature type="signal peptide" evidence="1">
    <location>
        <begin position="1"/>
        <end position="25"/>
    </location>
</feature>
<dbReference type="RefSeq" id="WP_215239702.1">
    <property type="nucleotide sequence ID" value="NZ_CAJRAF010000002.1"/>
</dbReference>
<dbReference type="Proteomes" id="UP000680038">
    <property type="component" value="Unassembled WGS sequence"/>
</dbReference>
<reference evidence="3" key="1">
    <citation type="submission" date="2021-04" db="EMBL/GenBank/DDBJ databases">
        <authorList>
            <person name="Rodrigo-Torres L."/>
            <person name="Arahal R. D."/>
            <person name="Lucena T."/>
        </authorList>
    </citation>
    <scope>NUCLEOTIDE SEQUENCE</scope>
    <source>
        <strain evidence="3">CECT 9275</strain>
    </source>
</reference>
<name>A0A916JDJ3_9BACT</name>
<evidence type="ECO:0000313" key="3">
    <source>
        <dbReference type="EMBL" id="CAG5003500.1"/>
    </source>
</evidence>
<dbReference type="EMBL" id="CAJRAF010000002">
    <property type="protein sequence ID" value="CAG5003500.1"/>
    <property type="molecule type" value="Genomic_DNA"/>
</dbReference>
<evidence type="ECO:0000256" key="1">
    <source>
        <dbReference type="SAM" id="SignalP"/>
    </source>
</evidence>
<gene>
    <name evidence="3" type="ORF">DYBT9275_03166</name>
</gene>
<feature type="domain" description="3-keto-alpha-glucoside-1,2-lyase/3-keto-2-hydroxy-glucal hydratase" evidence="2">
    <location>
        <begin position="40"/>
        <end position="221"/>
    </location>
</feature>
<sequence>MSFSFILKNLVIPLTACIWSVNGFAQQGEVDLAKLIVGKTIKGHNRDVSLVTSGTKGTCVHLNEKPGSGVAWLEEVEFKEGVIEFDVKGRNVVQKSFVGIAFHGSNDSTYDAVYFRPFNFKSLEEERRNHSVQYISLPKFDWPKLRSEFHNQYEKPVNPAPDPEEWFHCRLVVKNQEVNVFVNGNISPSLTVKQLAGLKGSKVGFWVGHASDGDFANISIK</sequence>
<evidence type="ECO:0000259" key="2">
    <source>
        <dbReference type="Pfam" id="PF06439"/>
    </source>
</evidence>
<keyword evidence="1" id="KW-0732">Signal</keyword>
<keyword evidence="4" id="KW-1185">Reference proteome</keyword>
<dbReference type="InterPro" id="IPR010496">
    <property type="entry name" value="AL/BT2_dom"/>
</dbReference>
<dbReference type="Gene3D" id="2.60.120.560">
    <property type="entry name" value="Exo-inulinase, domain 1"/>
    <property type="match status" value="1"/>
</dbReference>
<feature type="chain" id="PRO_5037043497" description="3-keto-alpha-glucoside-1,2-lyase/3-keto-2-hydroxy-glucal hydratase domain-containing protein" evidence="1">
    <location>
        <begin position="26"/>
        <end position="221"/>
    </location>
</feature>
<dbReference type="AlphaFoldDB" id="A0A916JDJ3"/>
<organism evidence="3 4">
    <name type="scientific">Dyadobacter helix</name>
    <dbReference type="NCBI Taxonomy" id="2822344"/>
    <lineage>
        <taxon>Bacteria</taxon>
        <taxon>Pseudomonadati</taxon>
        <taxon>Bacteroidota</taxon>
        <taxon>Cytophagia</taxon>
        <taxon>Cytophagales</taxon>
        <taxon>Spirosomataceae</taxon>
        <taxon>Dyadobacter</taxon>
    </lineage>
</organism>
<protein>
    <recommendedName>
        <fullName evidence="2">3-keto-alpha-glucoside-1,2-lyase/3-keto-2-hydroxy-glucal hydratase domain-containing protein</fullName>
    </recommendedName>
</protein>
<evidence type="ECO:0000313" key="4">
    <source>
        <dbReference type="Proteomes" id="UP000680038"/>
    </source>
</evidence>
<dbReference type="GO" id="GO:0016787">
    <property type="term" value="F:hydrolase activity"/>
    <property type="evidence" value="ECO:0007669"/>
    <property type="project" value="InterPro"/>
</dbReference>
<comment type="caution">
    <text evidence="3">The sequence shown here is derived from an EMBL/GenBank/DDBJ whole genome shotgun (WGS) entry which is preliminary data.</text>
</comment>